<dbReference type="InterPro" id="IPR017731">
    <property type="entry name" value="TssM1-like"/>
</dbReference>
<evidence type="ECO:0000259" key="3">
    <source>
        <dbReference type="Pfam" id="PF06744"/>
    </source>
</evidence>
<organism evidence="7 8">
    <name type="scientific">Caldimonas aquatica</name>
    <dbReference type="NCBI Taxonomy" id="376175"/>
    <lineage>
        <taxon>Bacteria</taxon>
        <taxon>Pseudomonadati</taxon>
        <taxon>Pseudomonadota</taxon>
        <taxon>Betaproteobacteria</taxon>
        <taxon>Burkholderiales</taxon>
        <taxon>Sphaerotilaceae</taxon>
        <taxon>Caldimonas</taxon>
    </lineage>
</organism>
<dbReference type="Pfam" id="PF14331">
    <property type="entry name" value="IcmF-related_N"/>
    <property type="match status" value="1"/>
</dbReference>
<dbReference type="EMBL" id="CP110257">
    <property type="protein sequence ID" value="UZD54883.1"/>
    <property type="molecule type" value="Genomic_DNA"/>
</dbReference>
<dbReference type="InterPro" id="IPR010623">
    <property type="entry name" value="IcmF_C"/>
</dbReference>
<feature type="domain" description="Type VI secretion system IcmF C-terminal" evidence="3">
    <location>
        <begin position="1107"/>
        <end position="1210"/>
    </location>
</feature>
<feature type="transmembrane region" description="Helical" evidence="2">
    <location>
        <begin position="36"/>
        <end position="57"/>
    </location>
</feature>
<dbReference type="InterPro" id="IPR027417">
    <property type="entry name" value="P-loop_NTPase"/>
</dbReference>
<feature type="coiled-coil region" evidence="1">
    <location>
        <begin position="476"/>
        <end position="506"/>
    </location>
</feature>
<sequence>MSRLWSFLIDPRTLSAIGILALIAFLFLGADVLRVALVWAAGASAVVLAVALGVWLYRRRRERRAAAQFGQALEQQAQAAVQAAPAAKKAEVDALRQRLAEAVKTIKTSRLGQETGAAALYELPWYMVIGNPAAGKSTAIVRSGLKFPFANQTDNILQGIGGTRNCDWFFTNEGILLDTAGRYAVHEEDRQEWFGFLSLLKRHRPKAPINGILIVASVADIAGHRPDFAITLAKQLRQRVQELTEQLGVFAPVYLVFTKADLIAGFAEFFEDRDPAEREKVWGATLPYDTQGRSDAIAAFDERFDELFAGLKEMSVARMAMHRGEELPPGVLTFPLEFAALKPALRSFIGTLFEDNPYQHRPIFRGFYFTSSVQEGTSHSRASEKVAQQFALDLKPRTVASVYSQSGFFLKDLFQKVIFADKHLVRQHTTRAQRRWRYAAFATSVVVLGAMLGGWAWSYAGNRQLLANVQADLDKVIKLQKDRLDLQSRIEALEILQDRLEQLQALRDDRPLGLGLGLYQGDEIERKLRAEYFAGVQQLMLAPVAESIEAYLTEVNGNAAALQPLTRLPASGAAPVKVSAAAGTPYQAAAPDSVEDAYNALKTYLMLADRQRLDPGHLADQITRFWRGWLEANRGAMPREQMIRSAERMLSFLLTQVSDPAFPQVKTNLTLVDTTRENLRRVVRGMPARERVYSEIKSRASTRFAPVTVLRIVGEQDRDTVVGSYTVNGAFTRDAWEKYVEDAIKEAAAKELQSTDWVLQTAVRDDLTLEGSPEQIQKALVQMYKTEYVAEWQKFLRGISVPAFGSFDQAVARMNRLGDPQLSPIQKVLDTLYRETSWDNPSVVNERLAGAQRGVVEWFRQTILRQAPSRVEVNVKVTADQAAIPMGPIGKEFAGIARLMAPRHDGEALARTYLQHLAKIRTRFNQIKNQGDPGPASRTLMAQTLEGNGSDLADALRFVDEQMLTGLPDGAKTALRPLLVRPLMQAFAVLVPPAEAEINRVWTAQVYEPFQRSLAAKYPFDTASKVEAAPAEIAKIFGPDGAIARFSNDTLGTLVVRRGDQITPRQWAEMGVRLQPEFTGAFHAWVAPVGGGAGGGATASAAAQTRFQIQPAPAQGLSEYSIDIDGQTLRYRNAAPAWSDFTWPGPQAGAGVRISGVKYDGSSVEFLTEPGGFGLERMVAAAQRKRIDASTFELTWPKGDTAVTVRLRIVSTPAQVGAGGAAAEAASGANGLRGVRLPATVALASAWEEQVAAHAGTAPEAKP</sequence>
<dbReference type="Proteomes" id="UP001163266">
    <property type="component" value="Chromosome"/>
</dbReference>
<proteinExistence type="predicted"/>
<dbReference type="InterPro" id="IPR053156">
    <property type="entry name" value="T6SS_TssM-like"/>
</dbReference>
<evidence type="ECO:0000256" key="1">
    <source>
        <dbReference type="SAM" id="Coils"/>
    </source>
</evidence>
<feature type="transmembrane region" description="Helical" evidence="2">
    <location>
        <begin position="436"/>
        <end position="457"/>
    </location>
</feature>
<dbReference type="RefSeq" id="WP_264892552.1">
    <property type="nucleotide sequence ID" value="NZ_CP110257.1"/>
</dbReference>
<dbReference type="Pfam" id="PF06744">
    <property type="entry name" value="IcmF_C"/>
    <property type="match status" value="1"/>
</dbReference>
<dbReference type="InterPro" id="IPR048677">
    <property type="entry name" value="TssM1_hel"/>
</dbReference>
<dbReference type="Pfam" id="PF21070">
    <property type="entry name" value="IcmF_helical"/>
    <property type="match status" value="1"/>
</dbReference>
<keyword evidence="1" id="KW-0175">Coiled coil</keyword>
<name>A0ABY6MS88_9BURK</name>
<accession>A0ABY6MS88</accession>
<keyword evidence="2" id="KW-0812">Transmembrane</keyword>
<feature type="domain" description="Type VI secretion system component TssM1 N-terminal" evidence="5">
    <location>
        <begin position="187"/>
        <end position="442"/>
    </location>
</feature>
<gene>
    <name evidence="7" type="primary">tssM</name>
    <name evidence="7" type="ORF">OMP39_14660</name>
</gene>
<dbReference type="InterPro" id="IPR025743">
    <property type="entry name" value="TssM1_N"/>
</dbReference>
<feature type="domain" description="IcmF-related" evidence="4">
    <location>
        <begin position="491"/>
        <end position="837"/>
    </location>
</feature>
<protein>
    <submittedName>
        <fullName evidence="7">Type VI secretion system membrane subunit TssM</fullName>
    </submittedName>
</protein>
<keyword evidence="8" id="KW-1185">Reference proteome</keyword>
<evidence type="ECO:0000313" key="8">
    <source>
        <dbReference type="Proteomes" id="UP001163266"/>
    </source>
</evidence>
<reference evidence="7" key="1">
    <citation type="submission" date="2022-10" db="EMBL/GenBank/DDBJ databases">
        <title>Complete genome sequence of Schlegelella aquatica LMG 23380.</title>
        <authorList>
            <person name="Musilova J."/>
            <person name="Kourilova X."/>
            <person name="Bezdicek M."/>
            <person name="Hermankova K."/>
            <person name="Obruca S."/>
            <person name="Sedlar K."/>
        </authorList>
    </citation>
    <scope>NUCLEOTIDE SEQUENCE</scope>
    <source>
        <strain evidence="7">LMG 23380</strain>
    </source>
</reference>
<dbReference type="PANTHER" id="PTHR36153">
    <property type="entry name" value="INNER MEMBRANE PROTEIN-RELATED"/>
    <property type="match status" value="1"/>
</dbReference>
<evidence type="ECO:0000259" key="5">
    <source>
        <dbReference type="Pfam" id="PF14331"/>
    </source>
</evidence>
<evidence type="ECO:0000256" key="2">
    <source>
        <dbReference type="SAM" id="Phobius"/>
    </source>
</evidence>
<dbReference type="Pfam" id="PF06761">
    <property type="entry name" value="IcmF-related"/>
    <property type="match status" value="1"/>
</dbReference>
<dbReference type="NCBIfam" id="TIGR03348">
    <property type="entry name" value="VI_IcmF"/>
    <property type="match status" value="1"/>
</dbReference>
<dbReference type="PANTHER" id="PTHR36153:SF1">
    <property type="entry name" value="TYPE VI SECRETION SYSTEM COMPONENT TSSM1"/>
    <property type="match status" value="1"/>
</dbReference>
<evidence type="ECO:0000259" key="6">
    <source>
        <dbReference type="Pfam" id="PF21070"/>
    </source>
</evidence>
<feature type="transmembrane region" description="Helical" evidence="2">
    <location>
        <begin position="12"/>
        <end position="30"/>
    </location>
</feature>
<dbReference type="SUPFAM" id="SSF52540">
    <property type="entry name" value="P-loop containing nucleoside triphosphate hydrolases"/>
    <property type="match status" value="1"/>
</dbReference>
<dbReference type="InterPro" id="IPR009612">
    <property type="entry name" value="IcmF-rel"/>
</dbReference>
<keyword evidence="2" id="KW-1133">Transmembrane helix</keyword>
<feature type="domain" description="Type VI secretion system component TssM1 helical" evidence="6">
    <location>
        <begin position="993"/>
        <end position="1081"/>
    </location>
</feature>
<evidence type="ECO:0000313" key="7">
    <source>
        <dbReference type="EMBL" id="UZD54883.1"/>
    </source>
</evidence>
<keyword evidence="2" id="KW-0472">Membrane</keyword>
<evidence type="ECO:0000259" key="4">
    <source>
        <dbReference type="Pfam" id="PF06761"/>
    </source>
</evidence>